<reference evidence="1" key="2">
    <citation type="submission" date="2020-09" db="EMBL/GenBank/DDBJ databases">
        <authorList>
            <person name="Sun Q."/>
            <person name="Zhou Y."/>
        </authorList>
    </citation>
    <scope>NUCLEOTIDE SEQUENCE</scope>
    <source>
        <strain evidence="1">CGMCC 1.15290</strain>
    </source>
</reference>
<evidence type="ECO:0000313" key="2">
    <source>
        <dbReference type="Proteomes" id="UP000627292"/>
    </source>
</evidence>
<dbReference type="AlphaFoldDB" id="A0A917MZH4"/>
<dbReference type="InterPro" id="IPR009097">
    <property type="entry name" value="Cyclic_Pdiesterase"/>
</dbReference>
<dbReference type="Gene3D" id="3.90.1140.10">
    <property type="entry name" value="Cyclic phosphodiesterase"/>
    <property type="match status" value="1"/>
</dbReference>
<comment type="caution">
    <text evidence="1">The sequence shown here is derived from an EMBL/GenBank/DDBJ whole genome shotgun (WGS) entry which is preliminary data.</text>
</comment>
<gene>
    <name evidence="1" type="ORF">GCM10011379_59140</name>
</gene>
<dbReference type="RefSeq" id="WP_188959458.1">
    <property type="nucleotide sequence ID" value="NZ_BMIB01000010.1"/>
</dbReference>
<reference evidence="1" key="1">
    <citation type="journal article" date="2014" name="Int. J. Syst. Evol. Microbiol.">
        <title>Complete genome sequence of Corynebacterium casei LMG S-19264T (=DSM 44701T), isolated from a smear-ripened cheese.</title>
        <authorList>
            <consortium name="US DOE Joint Genome Institute (JGI-PGF)"/>
            <person name="Walter F."/>
            <person name="Albersmeier A."/>
            <person name="Kalinowski J."/>
            <person name="Ruckert C."/>
        </authorList>
    </citation>
    <scope>NUCLEOTIDE SEQUENCE</scope>
    <source>
        <strain evidence="1">CGMCC 1.15290</strain>
    </source>
</reference>
<evidence type="ECO:0000313" key="1">
    <source>
        <dbReference type="EMBL" id="GGH83563.1"/>
    </source>
</evidence>
<dbReference type="Pfam" id="PF13563">
    <property type="entry name" value="2_5_RNA_ligase2"/>
    <property type="match status" value="1"/>
</dbReference>
<dbReference type="SUPFAM" id="SSF55144">
    <property type="entry name" value="LigT-like"/>
    <property type="match status" value="1"/>
</dbReference>
<proteinExistence type="predicted"/>
<name>A0A917MZH4_9BACT</name>
<accession>A0A917MZH4</accession>
<organism evidence="1 2">
    <name type="scientific">Filimonas zeae</name>
    <dbReference type="NCBI Taxonomy" id="1737353"/>
    <lineage>
        <taxon>Bacteria</taxon>
        <taxon>Pseudomonadati</taxon>
        <taxon>Bacteroidota</taxon>
        <taxon>Chitinophagia</taxon>
        <taxon>Chitinophagales</taxon>
        <taxon>Chitinophagaceae</taxon>
        <taxon>Filimonas</taxon>
    </lineage>
</organism>
<evidence type="ECO:0008006" key="3">
    <source>
        <dbReference type="Google" id="ProtNLM"/>
    </source>
</evidence>
<sequence length="167" mass="19050">MPALIITLCIDAESQQFFNALRAKHFPAHANYLDAHVTLFHRLPVQQPVIEQGLPGFAQRSPMVIDVTGISHAGNWVAYALQSEALQQLHLNMQQLFSPWLTRQDAKILKPHITVQNKVTAWKAQKLHQQLVEQFIPFQLQATGLQTWLYQKGPWKALHHYPFTTGA</sequence>
<dbReference type="Proteomes" id="UP000627292">
    <property type="component" value="Unassembled WGS sequence"/>
</dbReference>
<keyword evidence="2" id="KW-1185">Reference proteome</keyword>
<dbReference type="EMBL" id="BMIB01000010">
    <property type="protein sequence ID" value="GGH83563.1"/>
    <property type="molecule type" value="Genomic_DNA"/>
</dbReference>
<protein>
    <recommendedName>
        <fullName evidence="3">2'-5' RNA ligase family protein</fullName>
    </recommendedName>
</protein>